<dbReference type="CDD" id="cd09274">
    <property type="entry name" value="RNase_HI_RT_Ty3"/>
    <property type="match status" value="1"/>
</dbReference>
<dbReference type="AlphaFoldDB" id="A0A5N6LSZ0"/>
<name>A0A5N6LSZ0_9ASTR</name>
<dbReference type="PANTHER" id="PTHR37984:SF5">
    <property type="entry name" value="PROTEIN NYNRIN-LIKE"/>
    <property type="match status" value="1"/>
</dbReference>
<evidence type="ECO:0000313" key="4">
    <source>
        <dbReference type="Proteomes" id="UP000326396"/>
    </source>
</evidence>
<evidence type="ECO:0000256" key="1">
    <source>
        <dbReference type="ARBA" id="ARBA00023268"/>
    </source>
</evidence>
<accession>A0A5N6LSZ0</accession>
<reference evidence="3 4" key="1">
    <citation type="submission" date="2019-05" db="EMBL/GenBank/DDBJ databases">
        <title>Mikania micrantha, genome provides insights into the molecular mechanism of rapid growth.</title>
        <authorList>
            <person name="Liu B."/>
        </authorList>
    </citation>
    <scope>NUCLEOTIDE SEQUENCE [LARGE SCALE GENOMIC DNA]</scope>
    <source>
        <strain evidence="3">NLD-2019</strain>
        <tissue evidence="3">Leaf</tissue>
    </source>
</reference>
<feature type="domain" description="Reverse transcriptase/retrotransposon-derived protein RNase H-like" evidence="2">
    <location>
        <begin position="175"/>
        <end position="269"/>
    </location>
</feature>
<protein>
    <recommendedName>
        <fullName evidence="2">Reverse transcriptase/retrotransposon-derived protein RNase H-like domain-containing protein</fullName>
    </recommendedName>
</protein>
<dbReference type="OrthoDB" id="910080at2759"/>
<keyword evidence="4" id="KW-1185">Reference proteome</keyword>
<evidence type="ECO:0000313" key="3">
    <source>
        <dbReference type="EMBL" id="KAD2804703.1"/>
    </source>
</evidence>
<dbReference type="InterPro" id="IPR050951">
    <property type="entry name" value="Retrovirus_Pol_polyprotein"/>
</dbReference>
<dbReference type="Gene3D" id="3.30.70.270">
    <property type="match status" value="3"/>
</dbReference>
<dbReference type="CDD" id="cd01647">
    <property type="entry name" value="RT_LTR"/>
    <property type="match status" value="1"/>
</dbReference>
<dbReference type="FunFam" id="3.30.70.270:FF:000020">
    <property type="entry name" value="Transposon Tf2-6 polyprotein-like Protein"/>
    <property type="match status" value="1"/>
</dbReference>
<organism evidence="3 4">
    <name type="scientific">Mikania micrantha</name>
    <name type="common">bitter vine</name>
    <dbReference type="NCBI Taxonomy" id="192012"/>
    <lineage>
        <taxon>Eukaryota</taxon>
        <taxon>Viridiplantae</taxon>
        <taxon>Streptophyta</taxon>
        <taxon>Embryophyta</taxon>
        <taxon>Tracheophyta</taxon>
        <taxon>Spermatophyta</taxon>
        <taxon>Magnoliopsida</taxon>
        <taxon>eudicotyledons</taxon>
        <taxon>Gunneridae</taxon>
        <taxon>Pentapetalae</taxon>
        <taxon>asterids</taxon>
        <taxon>campanulids</taxon>
        <taxon>Asterales</taxon>
        <taxon>Asteraceae</taxon>
        <taxon>Asteroideae</taxon>
        <taxon>Heliantheae alliance</taxon>
        <taxon>Eupatorieae</taxon>
        <taxon>Mikania</taxon>
    </lineage>
</organism>
<comment type="caution">
    <text evidence="3">The sequence shown here is derived from an EMBL/GenBank/DDBJ whole genome shotgun (WGS) entry which is preliminary data.</text>
</comment>
<dbReference type="Gene3D" id="3.10.10.10">
    <property type="entry name" value="HIV Type 1 Reverse Transcriptase, subunit A, domain 1"/>
    <property type="match status" value="1"/>
</dbReference>
<dbReference type="Pfam" id="PF17919">
    <property type="entry name" value="RT_RNaseH_2"/>
    <property type="match status" value="1"/>
</dbReference>
<evidence type="ECO:0000259" key="2">
    <source>
        <dbReference type="Pfam" id="PF17919"/>
    </source>
</evidence>
<gene>
    <name evidence="3" type="ORF">E3N88_38080</name>
</gene>
<dbReference type="InterPro" id="IPR043128">
    <property type="entry name" value="Rev_trsase/Diguanyl_cyclase"/>
</dbReference>
<sequence length="374" mass="42582">MEVEKQEHGAVMESNGFIQPSKSPYSSPILLVKKKDNTWRMCVDYRALNRITVTDKYPIPTIDELLDELFGATELHYKHLETALSLLQEHKFFVKLSKCSFGQVQVPFLGHIITSEGVKVDQDKISAIESWPVPTNVKAVRGILGLTGYYRSFVRHYGILGRPLTALTKKDGFNWTSEVMSAFQQLKQALMSAPVLRLPDFQSPFMIECDASSSGVGAIFIQQEHPVAYFSKAFSPLTRFKSAYDRELLALVMAVQKWSHYLLGIHFFIRTNHFTLKYLLEQRVSTLEQQRLLLKLMPYDFSIIYRSGKENRGADGLSRRPTSGDFLHLTLPLSTELFEVVAGLLEDPYIQSKTQLKSMEVEKQERGAVMESVD</sequence>
<dbReference type="EMBL" id="SZYD01000018">
    <property type="protein sequence ID" value="KAD2804703.1"/>
    <property type="molecule type" value="Genomic_DNA"/>
</dbReference>
<dbReference type="InterPro" id="IPR043502">
    <property type="entry name" value="DNA/RNA_pol_sf"/>
</dbReference>
<dbReference type="Proteomes" id="UP000326396">
    <property type="component" value="Linkage Group LG8"/>
</dbReference>
<keyword evidence="1" id="KW-0511">Multifunctional enzyme</keyword>
<proteinExistence type="predicted"/>
<dbReference type="InterPro" id="IPR041577">
    <property type="entry name" value="RT_RNaseH_2"/>
</dbReference>
<dbReference type="PANTHER" id="PTHR37984">
    <property type="entry name" value="PROTEIN CBG26694"/>
    <property type="match status" value="1"/>
</dbReference>
<dbReference type="SUPFAM" id="SSF56672">
    <property type="entry name" value="DNA/RNA polymerases"/>
    <property type="match status" value="1"/>
</dbReference>
<dbReference type="GO" id="GO:0003824">
    <property type="term" value="F:catalytic activity"/>
    <property type="evidence" value="ECO:0007669"/>
    <property type="project" value="UniProtKB-KW"/>
</dbReference>